<gene>
    <name evidence="4" type="ORF">GCM10023329_40980</name>
</gene>
<evidence type="ECO:0000256" key="1">
    <source>
        <dbReference type="ARBA" id="ARBA00022801"/>
    </source>
</evidence>
<dbReference type="InterPro" id="IPR042001">
    <property type="entry name" value="Sortase_F"/>
</dbReference>
<keyword evidence="3" id="KW-0472">Membrane</keyword>
<dbReference type="EMBL" id="BAABJV010000011">
    <property type="protein sequence ID" value="GAA4786008.1"/>
    <property type="molecule type" value="Genomic_DNA"/>
</dbReference>
<dbReference type="CDD" id="cd05829">
    <property type="entry name" value="Sortase_F"/>
    <property type="match status" value="1"/>
</dbReference>
<evidence type="ECO:0000313" key="4">
    <source>
        <dbReference type="EMBL" id="GAA4786008.1"/>
    </source>
</evidence>
<proteinExistence type="predicted"/>
<dbReference type="InterPro" id="IPR005754">
    <property type="entry name" value="Sortase"/>
</dbReference>
<sequence>MASPQRPDSSRPSFSAARSLGRALLWPVVACLLGLLLIYNSFGPPDDAKPASAAAPKPNAAASPAASAAPSASPAQKPAEKPLSLPRSEPTRLKIAAIAVDAPFTGLSIGKDGTLDAPPPDDRNLVGWFQDGVTPGELGTSIIAGHVDTTTGPAVFLQLRMLKKGSTVDVVRADGTTARFVVDEVENFRKDDFPDERVYADTPDAQLRLITCGGAYDRKTKDYTENVVVFAHLASAPKA</sequence>
<evidence type="ECO:0008006" key="6">
    <source>
        <dbReference type="Google" id="ProtNLM"/>
    </source>
</evidence>
<accession>A0ABP9AUA9</accession>
<evidence type="ECO:0000256" key="2">
    <source>
        <dbReference type="SAM" id="MobiDB-lite"/>
    </source>
</evidence>
<organism evidence="4 5">
    <name type="scientific">Streptomyces sanyensis</name>
    <dbReference type="NCBI Taxonomy" id="568869"/>
    <lineage>
        <taxon>Bacteria</taxon>
        <taxon>Bacillati</taxon>
        <taxon>Actinomycetota</taxon>
        <taxon>Actinomycetes</taxon>
        <taxon>Kitasatosporales</taxon>
        <taxon>Streptomycetaceae</taxon>
        <taxon>Streptomyces</taxon>
    </lineage>
</organism>
<protein>
    <recommendedName>
        <fullName evidence="6">Class F sortase</fullName>
    </recommendedName>
</protein>
<comment type="caution">
    <text evidence="4">The sequence shown here is derived from an EMBL/GenBank/DDBJ whole genome shotgun (WGS) entry which is preliminary data.</text>
</comment>
<feature type="compositionally biased region" description="Low complexity" evidence="2">
    <location>
        <begin position="50"/>
        <end position="77"/>
    </location>
</feature>
<evidence type="ECO:0000256" key="3">
    <source>
        <dbReference type="SAM" id="Phobius"/>
    </source>
</evidence>
<name>A0ABP9AUA9_9ACTN</name>
<dbReference type="Proteomes" id="UP001501147">
    <property type="component" value="Unassembled WGS sequence"/>
</dbReference>
<evidence type="ECO:0000313" key="5">
    <source>
        <dbReference type="Proteomes" id="UP001501147"/>
    </source>
</evidence>
<dbReference type="NCBIfam" id="NF033748">
    <property type="entry name" value="class_F_sortase"/>
    <property type="match status" value="1"/>
</dbReference>
<keyword evidence="1" id="KW-0378">Hydrolase</keyword>
<dbReference type="InterPro" id="IPR023365">
    <property type="entry name" value="Sortase_dom-sf"/>
</dbReference>
<dbReference type="Gene3D" id="2.40.260.10">
    <property type="entry name" value="Sortase"/>
    <property type="match status" value="1"/>
</dbReference>
<reference evidence="5" key="1">
    <citation type="journal article" date="2019" name="Int. J. Syst. Evol. Microbiol.">
        <title>The Global Catalogue of Microorganisms (GCM) 10K type strain sequencing project: providing services to taxonomists for standard genome sequencing and annotation.</title>
        <authorList>
            <consortium name="The Broad Institute Genomics Platform"/>
            <consortium name="The Broad Institute Genome Sequencing Center for Infectious Disease"/>
            <person name="Wu L."/>
            <person name="Ma J."/>
        </authorList>
    </citation>
    <scope>NUCLEOTIDE SEQUENCE [LARGE SCALE GENOMIC DNA]</scope>
    <source>
        <strain evidence="5">JCM 18324</strain>
    </source>
</reference>
<dbReference type="Pfam" id="PF04203">
    <property type="entry name" value="Sortase"/>
    <property type="match status" value="1"/>
</dbReference>
<feature type="region of interest" description="Disordered" evidence="2">
    <location>
        <begin position="47"/>
        <end position="87"/>
    </location>
</feature>
<dbReference type="RefSeq" id="WP_345614874.1">
    <property type="nucleotide sequence ID" value="NZ_BAABJV010000011.1"/>
</dbReference>
<keyword evidence="5" id="KW-1185">Reference proteome</keyword>
<dbReference type="SUPFAM" id="SSF63817">
    <property type="entry name" value="Sortase"/>
    <property type="match status" value="1"/>
</dbReference>
<keyword evidence="3" id="KW-1133">Transmembrane helix</keyword>
<feature type="transmembrane region" description="Helical" evidence="3">
    <location>
        <begin position="20"/>
        <end position="39"/>
    </location>
</feature>
<keyword evidence="3" id="KW-0812">Transmembrane</keyword>